<dbReference type="Proteomes" id="UP000008068">
    <property type="component" value="Unassembled WGS sequence"/>
</dbReference>
<sequence>MCTKNTKRTSLRIKRVEAEKTRKERGETRARAVRAIKPEEKRNSDSSKINNKENTPTVQANKTTPPIKLADRKSTCRSKVNVATPQAQDSSSSNPSASSEKTTPPMKCTVRRSNAKVDTPQAETSSNSSAPKRLLGPTDESEAGPSEAKRAAPTPSSQNEEVREKKPYTKYDVIPEEYLEPNWWTQPAVKTTADSPILFKAPVESIVMGENWEEDRVEFSEPPSRPKAVIPKLEQIPSSNELTQLMHALQHFVHTLNKSDTDVFEKLVDEMDNVVDVMQSENKAKSLNLYAIQFDTHMYQVFSCMKPKQLCQGEGIFVRQFFELLKKSIGECYAKYKSTKEVMIDILQNNISNLRKYGEKMIIPCDKVVHHIKALADHILGESRAQF</sequence>
<feature type="compositionally biased region" description="Polar residues" evidence="1">
    <location>
        <begin position="121"/>
        <end position="130"/>
    </location>
</feature>
<dbReference type="InParanoid" id="G0MU00"/>
<dbReference type="AlphaFoldDB" id="G0MU00"/>
<dbReference type="EMBL" id="GL379812">
    <property type="protein sequence ID" value="EGT44026.1"/>
    <property type="molecule type" value="Genomic_DNA"/>
</dbReference>
<proteinExistence type="predicted"/>
<evidence type="ECO:0000313" key="2">
    <source>
        <dbReference type="EMBL" id="EGT44026.1"/>
    </source>
</evidence>
<reference evidence="3" key="1">
    <citation type="submission" date="2011-07" db="EMBL/GenBank/DDBJ databases">
        <authorList>
            <consortium name="Caenorhabditis brenneri Sequencing and Analysis Consortium"/>
            <person name="Wilson R.K."/>
        </authorList>
    </citation>
    <scope>NUCLEOTIDE SEQUENCE [LARGE SCALE GENOMIC DNA]</scope>
    <source>
        <strain evidence="3">PB2801</strain>
    </source>
</reference>
<feature type="compositionally biased region" description="Polar residues" evidence="1">
    <location>
        <begin position="46"/>
        <end position="64"/>
    </location>
</feature>
<feature type="compositionally biased region" description="Low complexity" evidence="1">
    <location>
        <begin position="90"/>
        <end position="99"/>
    </location>
</feature>
<protein>
    <submittedName>
        <fullName evidence="2">Uncharacterized protein</fullName>
    </submittedName>
</protein>
<name>G0MU00_CAEBE</name>
<gene>
    <name evidence="2" type="ORF">CAEBREN_23530</name>
</gene>
<keyword evidence="3" id="KW-1185">Reference proteome</keyword>
<feature type="compositionally biased region" description="Basic residues" evidence="1">
    <location>
        <begin position="1"/>
        <end position="13"/>
    </location>
</feature>
<dbReference type="HOGENOM" id="CLU_706421_0_0_1"/>
<accession>G0MU00</accession>
<feature type="region of interest" description="Disordered" evidence="1">
    <location>
        <begin position="1"/>
        <end position="168"/>
    </location>
</feature>
<evidence type="ECO:0000256" key="1">
    <source>
        <dbReference type="SAM" id="MobiDB-lite"/>
    </source>
</evidence>
<evidence type="ECO:0000313" key="3">
    <source>
        <dbReference type="Proteomes" id="UP000008068"/>
    </source>
</evidence>
<organism evidence="3">
    <name type="scientific">Caenorhabditis brenneri</name>
    <name type="common">Nematode worm</name>
    <dbReference type="NCBI Taxonomy" id="135651"/>
    <lineage>
        <taxon>Eukaryota</taxon>
        <taxon>Metazoa</taxon>
        <taxon>Ecdysozoa</taxon>
        <taxon>Nematoda</taxon>
        <taxon>Chromadorea</taxon>
        <taxon>Rhabditida</taxon>
        <taxon>Rhabditina</taxon>
        <taxon>Rhabditomorpha</taxon>
        <taxon>Rhabditoidea</taxon>
        <taxon>Rhabditidae</taxon>
        <taxon>Peloderinae</taxon>
        <taxon>Caenorhabditis</taxon>
    </lineage>
</organism>
<feature type="compositionally biased region" description="Polar residues" evidence="1">
    <location>
        <begin position="77"/>
        <end position="89"/>
    </location>
</feature>
<feature type="compositionally biased region" description="Basic and acidic residues" evidence="1">
    <location>
        <begin position="14"/>
        <end position="45"/>
    </location>
</feature>